<dbReference type="PANTHER" id="PTHR42804:SF1">
    <property type="entry name" value="ALDEHYDE DEHYDROGENASE-RELATED"/>
    <property type="match status" value="1"/>
</dbReference>
<dbReference type="InterPro" id="IPR029510">
    <property type="entry name" value="Ald_DH_CS_GLU"/>
</dbReference>
<dbReference type="PATRIC" id="fig|266265.5.peg.939"/>
<evidence type="ECO:0000313" key="7">
    <source>
        <dbReference type="Proteomes" id="UP000001817"/>
    </source>
</evidence>
<dbReference type="Gene3D" id="3.40.309.10">
    <property type="entry name" value="Aldehyde Dehydrogenase, Chain A, domain 2"/>
    <property type="match status" value="1"/>
</dbReference>
<protein>
    <submittedName>
        <fullName evidence="6">Aldehyde dehydrogenase</fullName>
    </submittedName>
</protein>
<dbReference type="KEGG" id="bxb:DR64_1224"/>
<dbReference type="RefSeq" id="WP_011487229.1">
    <property type="nucleotide sequence ID" value="NC_007951.1"/>
</dbReference>
<comment type="similarity">
    <text evidence="1 4">Belongs to the aldehyde dehydrogenase family.</text>
</comment>
<dbReference type="Proteomes" id="UP000001817">
    <property type="component" value="Chromosome 1"/>
</dbReference>
<dbReference type="Pfam" id="PF00171">
    <property type="entry name" value="Aldedh"/>
    <property type="match status" value="1"/>
</dbReference>
<dbReference type="FunFam" id="3.40.309.10:FF:000009">
    <property type="entry name" value="Aldehyde dehydrogenase A"/>
    <property type="match status" value="1"/>
</dbReference>
<dbReference type="Gene3D" id="3.40.605.10">
    <property type="entry name" value="Aldehyde Dehydrogenase, Chain A, domain 1"/>
    <property type="match status" value="1"/>
</dbReference>
<organism evidence="6 7">
    <name type="scientific">Paraburkholderia xenovorans (strain LB400)</name>
    <dbReference type="NCBI Taxonomy" id="266265"/>
    <lineage>
        <taxon>Bacteria</taxon>
        <taxon>Pseudomonadati</taxon>
        <taxon>Pseudomonadota</taxon>
        <taxon>Betaproteobacteria</taxon>
        <taxon>Burkholderiales</taxon>
        <taxon>Burkholderiaceae</taxon>
        <taxon>Paraburkholderia</taxon>
    </lineage>
</organism>
<name>Q143M8_PARXL</name>
<evidence type="ECO:0000256" key="3">
    <source>
        <dbReference type="PROSITE-ProRule" id="PRU10007"/>
    </source>
</evidence>
<dbReference type="OrthoDB" id="6187633at2"/>
<dbReference type="InterPro" id="IPR016162">
    <property type="entry name" value="Ald_DH_N"/>
</dbReference>
<evidence type="ECO:0000256" key="2">
    <source>
        <dbReference type="ARBA" id="ARBA00023002"/>
    </source>
</evidence>
<dbReference type="eggNOG" id="COG1012">
    <property type="taxonomic scope" value="Bacteria"/>
</dbReference>
<feature type="active site" evidence="3">
    <location>
        <position position="266"/>
    </location>
</feature>
<gene>
    <name evidence="6" type="ORF">Bxe_A3526</name>
</gene>
<evidence type="ECO:0000256" key="1">
    <source>
        <dbReference type="ARBA" id="ARBA00009986"/>
    </source>
</evidence>
<dbReference type="PROSITE" id="PS00687">
    <property type="entry name" value="ALDEHYDE_DEHYDR_GLU"/>
    <property type="match status" value="1"/>
</dbReference>
<dbReference type="FunFam" id="3.40.605.10:FF:000007">
    <property type="entry name" value="NAD/NADP-dependent betaine aldehyde dehydrogenase"/>
    <property type="match status" value="1"/>
</dbReference>
<dbReference type="GO" id="GO:0016620">
    <property type="term" value="F:oxidoreductase activity, acting on the aldehyde or oxo group of donors, NAD or NADP as acceptor"/>
    <property type="evidence" value="ECO:0007669"/>
    <property type="project" value="InterPro"/>
</dbReference>
<dbReference type="KEGG" id="bxe:Bxe_A3526"/>
<dbReference type="STRING" id="266265.Bxe_A3526"/>
<reference evidence="6 7" key="1">
    <citation type="journal article" date="2006" name="Proc. Natl. Acad. Sci. U.S.A.">
        <title>Burkholderia xenovorans LB400 harbors a multi-replicon, 9.73-Mbp genome shaped for versatility.</title>
        <authorList>
            <person name="Chain P.S."/>
            <person name="Denef V.J."/>
            <person name="Konstantinidis K.T."/>
            <person name="Vergez L.M."/>
            <person name="Agullo L."/>
            <person name="Reyes V.L."/>
            <person name="Hauser L."/>
            <person name="Cordova M."/>
            <person name="Gomez L."/>
            <person name="Gonzalez M."/>
            <person name="Land M."/>
            <person name="Lao V."/>
            <person name="Larimer F."/>
            <person name="LiPuma J.J."/>
            <person name="Mahenthiralingam E."/>
            <person name="Malfatti S.A."/>
            <person name="Marx C.J."/>
            <person name="Parnell J.J."/>
            <person name="Ramette A."/>
            <person name="Richardson P."/>
            <person name="Seeger M."/>
            <person name="Smith D."/>
            <person name="Spilker T."/>
            <person name="Sul W.J."/>
            <person name="Tsoi T.V."/>
            <person name="Ulrich L.E."/>
            <person name="Zhulin I.B."/>
            <person name="Tiedje J.M."/>
        </authorList>
    </citation>
    <scope>NUCLEOTIDE SEQUENCE [LARGE SCALE GENOMIC DNA]</scope>
    <source>
        <strain evidence="6 7">LB400</strain>
    </source>
</reference>
<keyword evidence="2 4" id="KW-0560">Oxidoreductase</keyword>
<dbReference type="PANTHER" id="PTHR42804">
    <property type="entry name" value="ALDEHYDE DEHYDROGENASE"/>
    <property type="match status" value="1"/>
</dbReference>
<dbReference type="CDD" id="cd07139">
    <property type="entry name" value="ALDH_AldA-Rv0768"/>
    <property type="match status" value="1"/>
</dbReference>
<dbReference type="InterPro" id="IPR016161">
    <property type="entry name" value="Ald_DH/histidinol_DH"/>
</dbReference>
<proteinExistence type="inferred from homology"/>
<evidence type="ECO:0000313" key="6">
    <source>
        <dbReference type="EMBL" id="ABE29461.1"/>
    </source>
</evidence>
<feature type="domain" description="Aldehyde dehydrogenase" evidence="5">
    <location>
        <begin position="28"/>
        <end position="490"/>
    </location>
</feature>
<keyword evidence="7" id="KW-1185">Reference proteome</keyword>
<dbReference type="SUPFAM" id="SSF53720">
    <property type="entry name" value="ALDH-like"/>
    <property type="match status" value="1"/>
</dbReference>
<evidence type="ECO:0000256" key="4">
    <source>
        <dbReference type="RuleBase" id="RU003345"/>
    </source>
</evidence>
<evidence type="ECO:0000259" key="5">
    <source>
        <dbReference type="Pfam" id="PF00171"/>
    </source>
</evidence>
<sequence>MLAEQPGNPSTAPAPLKHPDKLYIDGQWVAASTGKEFSVISPDTESVYVRVGEASEADIEKAVSAARKAFDHGPWPRLSHAERGAYLRAMAEKLRARSHDMAAIWPHEMGVTYAFAQSFMPRIAGIYDFYANLGDTFAFEERHATSSGIGNGLLVREPVGVVGAIIPWNAPAMIIAYKLAPALIAGCTVILKSSPEAPGMALIIAEVAEEVGLPPGVVNVVTADRQASDALVRNAAVDKISFTGSSAVGKHIGSVLAQRVGRYTLELGGKSAAIVLDDYDLETAAKALATAASQMTCQVCASLTRIIVTKNRHDRLLEALASAYSSVKVGSPFDPATQMGPVATLRQRERVETYIAKGMQAGFTLAAGGKRPVHLPRGFYLEPTVFGNVSNRSELAQEEIFGPVLAVIPADSEEQAVEIANDSIYGLSGAVFTNDVDRAYSVARRVRTGSVAHNGFRNDFGIAFGGFKQSGIGREGGVEGLMPYLETKTVLLEKLPSHHQTTQPRIVDSPA</sequence>
<accession>Q143M8</accession>
<dbReference type="AlphaFoldDB" id="Q143M8"/>
<dbReference type="EMBL" id="CP000270">
    <property type="protein sequence ID" value="ABE29461.1"/>
    <property type="molecule type" value="Genomic_DNA"/>
</dbReference>
<dbReference type="InterPro" id="IPR016163">
    <property type="entry name" value="Ald_DH_C"/>
</dbReference>
<dbReference type="InterPro" id="IPR015590">
    <property type="entry name" value="Aldehyde_DH_dom"/>
</dbReference>